<feature type="domain" description="PPM-type phosphatase" evidence="1">
    <location>
        <begin position="1"/>
        <end position="230"/>
    </location>
</feature>
<name>A0A2U3B633_9VIBR</name>
<dbReference type="AlphaFoldDB" id="A0A2U3B633"/>
<dbReference type="InterPro" id="IPR001932">
    <property type="entry name" value="PPM-type_phosphatase-like_dom"/>
</dbReference>
<dbReference type="SUPFAM" id="SSF81606">
    <property type="entry name" value="PP2C-like"/>
    <property type="match status" value="1"/>
</dbReference>
<proteinExistence type="predicted"/>
<gene>
    <name evidence="2" type="ORF">DI392_15960</name>
</gene>
<dbReference type="PROSITE" id="PS51746">
    <property type="entry name" value="PPM_2"/>
    <property type="match status" value="1"/>
</dbReference>
<dbReference type="SMART" id="SM00332">
    <property type="entry name" value="PP2Cc"/>
    <property type="match status" value="1"/>
</dbReference>
<dbReference type="Gene3D" id="3.60.40.10">
    <property type="entry name" value="PPM-type phosphatase domain"/>
    <property type="match status" value="1"/>
</dbReference>
<evidence type="ECO:0000313" key="2">
    <source>
        <dbReference type="EMBL" id="PWI32175.1"/>
    </source>
</evidence>
<dbReference type="InterPro" id="IPR015655">
    <property type="entry name" value="PP2C"/>
</dbReference>
<dbReference type="Proteomes" id="UP000245362">
    <property type="component" value="Unassembled WGS sequence"/>
</dbReference>
<accession>A0A2U3B633</accession>
<dbReference type="OrthoDB" id="9801841at2"/>
<dbReference type="Pfam" id="PF13672">
    <property type="entry name" value="PP2C_2"/>
    <property type="match status" value="1"/>
</dbReference>
<reference evidence="2 3" key="1">
    <citation type="submission" date="2018-05" db="EMBL/GenBank/DDBJ databases">
        <title>Vibrio limimaris sp. nov., isolated from marine sediment.</title>
        <authorList>
            <person name="Li C.-M."/>
        </authorList>
    </citation>
    <scope>NUCLEOTIDE SEQUENCE [LARGE SCALE GENOMIC DNA]</scope>
    <source>
        <strain evidence="2 3">E4404</strain>
    </source>
</reference>
<evidence type="ECO:0000259" key="1">
    <source>
        <dbReference type="PROSITE" id="PS51746"/>
    </source>
</evidence>
<dbReference type="PANTHER" id="PTHR13832">
    <property type="entry name" value="PROTEIN PHOSPHATASE 2C"/>
    <property type="match status" value="1"/>
</dbReference>
<dbReference type="InterPro" id="IPR036457">
    <property type="entry name" value="PPM-type-like_dom_sf"/>
</dbReference>
<dbReference type="PANTHER" id="PTHR13832:SF827">
    <property type="entry name" value="PROTEIN PHOSPHATASE 1L"/>
    <property type="match status" value="1"/>
</dbReference>
<dbReference type="EMBL" id="QFWT01000010">
    <property type="protein sequence ID" value="PWI32175.1"/>
    <property type="molecule type" value="Genomic_DNA"/>
</dbReference>
<dbReference type="GO" id="GO:0004722">
    <property type="term" value="F:protein serine/threonine phosphatase activity"/>
    <property type="evidence" value="ECO:0007669"/>
    <property type="project" value="InterPro"/>
</dbReference>
<evidence type="ECO:0000313" key="3">
    <source>
        <dbReference type="Proteomes" id="UP000245362"/>
    </source>
</evidence>
<organism evidence="2 3">
    <name type="scientific">Vibrio albus</name>
    <dbReference type="NCBI Taxonomy" id="2200953"/>
    <lineage>
        <taxon>Bacteria</taxon>
        <taxon>Pseudomonadati</taxon>
        <taxon>Pseudomonadota</taxon>
        <taxon>Gammaproteobacteria</taxon>
        <taxon>Vibrionales</taxon>
        <taxon>Vibrionaceae</taxon>
        <taxon>Vibrio</taxon>
    </lineage>
</organism>
<dbReference type="CDD" id="cd00143">
    <property type="entry name" value="PP2Cc"/>
    <property type="match status" value="1"/>
</dbReference>
<keyword evidence="3" id="KW-1185">Reference proteome</keyword>
<protein>
    <submittedName>
        <fullName evidence="2">Serine/threonine protein phosphatase</fullName>
    </submittedName>
</protein>
<comment type="caution">
    <text evidence="2">The sequence shown here is derived from an EMBL/GenBank/DDBJ whole genome shotgun (WGS) entry which is preliminary data.</text>
</comment>
<sequence length="234" mass="25896">MTNTGRIRKINQDAFLERKECGLWVVADGMGGHNSGEVASKAVIDAMTNVQLPDTLSGKIDILEAALKSVNYQLLIKARKFGPDGVIGTTAVLMFVHHDQCILLWAGDSRAYRFREQHLMQLTKDHSYVQQLVDKDLLTKDEAEHHPFSNLVTHSVGTSEEIYVDFADSEIEPDDLFLLCSDGLNKELSDAEITQVLSAGGSLKEMNQRLIEQTLTKGGHDNVTTLLIKARSTS</sequence>
<dbReference type="SMART" id="SM00331">
    <property type="entry name" value="PP2C_SIG"/>
    <property type="match status" value="1"/>
</dbReference>